<comment type="caution">
    <text evidence="3">The sequence shown here is derived from an EMBL/GenBank/DDBJ whole genome shotgun (WGS) entry which is preliminary data.</text>
</comment>
<reference evidence="3 4" key="2">
    <citation type="submission" date="2008-10" db="EMBL/GenBank/DDBJ databases">
        <authorList>
            <person name="Fulton L."/>
            <person name="Clifton S."/>
            <person name="Fulton B."/>
            <person name="Xu J."/>
            <person name="Minx P."/>
            <person name="Pepin K.H."/>
            <person name="Johnson M."/>
            <person name="Thiruvilangam P."/>
            <person name="Bhonagiri V."/>
            <person name="Nash W.E."/>
            <person name="Mardis E.R."/>
            <person name="Wilson R.K."/>
        </authorList>
    </citation>
    <scope>NUCLEOTIDE SEQUENCE [LARGE SCALE GENOMIC DNA]</scope>
    <source>
        <strain evidence="3 4">DSM 13279</strain>
    </source>
</reference>
<dbReference type="Proteomes" id="UP000003560">
    <property type="component" value="Unassembled WGS sequence"/>
</dbReference>
<dbReference type="InterPro" id="IPR002912">
    <property type="entry name" value="ACT_dom"/>
</dbReference>
<dbReference type="SUPFAM" id="SSF55021">
    <property type="entry name" value="ACT-like"/>
    <property type="match status" value="1"/>
</dbReference>
<proteinExistence type="inferred from homology"/>
<dbReference type="HAMAP" id="MF_01054">
    <property type="entry name" value="UPF0237"/>
    <property type="match status" value="1"/>
</dbReference>
<dbReference type="GeneID" id="98002987"/>
<dbReference type="EMBL" id="ABXJ01000038">
    <property type="protein sequence ID" value="EEA91084.1"/>
    <property type="molecule type" value="Genomic_DNA"/>
</dbReference>
<feature type="domain" description="ACT" evidence="2">
    <location>
        <begin position="10"/>
        <end position="84"/>
    </location>
</feature>
<keyword evidence="4" id="KW-1185">Reference proteome</keyword>
<dbReference type="STRING" id="445975.COLSTE_00694"/>
<gene>
    <name evidence="3" type="ORF">COLSTE_00694</name>
</gene>
<evidence type="ECO:0000256" key="1">
    <source>
        <dbReference type="HAMAP-Rule" id="MF_01054"/>
    </source>
</evidence>
<dbReference type="eggNOG" id="COG3830">
    <property type="taxonomic scope" value="Bacteria"/>
</dbReference>
<organism evidence="3 4">
    <name type="scientific">Collinsella stercoris DSM 13279</name>
    <dbReference type="NCBI Taxonomy" id="445975"/>
    <lineage>
        <taxon>Bacteria</taxon>
        <taxon>Bacillati</taxon>
        <taxon>Actinomycetota</taxon>
        <taxon>Coriobacteriia</taxon>
        <taxon>Coriobacteriales</taxon>
        <taxon>Coriobacteriaceae</taxon>
        <taxon>Collinsella</taxon>
    </lineage>
</organism>
<evidence type="ECO:0000313" key="3">
    <source>
        <dbReference type="EMBL" id="EEA91084.1"/>
    </source>
</evidence>
<reference evidence="3 4" key="1">
    <citation type="submission" date="2008-10" db="EMBL/GenBank/DDBJ databases">
        <title>Draft genome sequence of Collinsella stercoris (DSM 13279).</title>
        <authorList>
            <person name="Sudarsanam P."/>
            <person name="Ley R."/>
            <person name="Guruge J."/>
            <person name="Turnbaugh P.J."/>
            <person name="Mahowald M."/>
            <person name="Liep D."/>
            <person name="Gordon J."/>
        </authorList>
    </citation>
    <scope>NUCLEOTIDE SEQUENCE [LARGE SCALE GENOMIC DNA]</scope>
    <source>
        <strain evidence="3 4">DSM 13279</strain>
    </source>
</reference>
<evidence type="ECO:0000259" key="2">
    <source>
        <dbReference type="PROSITE" id="PS51671"/>
    </source>
</evidence>
<dbReference type="Gene3D" id="3.30.70.260">
    <property type="match status" value="1"/>
</dbReference>
<dbReference type="CDD" id="cd04872">
    <property type="entry name" value="ACT_1ZPV"/>
    <property type="match status" value="1"/>
</dbReference>
<dbReference type="PANTHER" id="PTHR34875:SF6">
    <property type="entry name" value="UPF0237 PROTEIN MJ1558"/>
    <property type="match status" value="1"/>
</dbReference>
<evidence type="ECO:0000313" key="4">
    <source>
        <dbReference type="Proteomes" id="UP000003560"/>
    </source>
</evidence>
<dbReference type="AlphaFoldDB" id="B6G9F4"/>
<name>B6G9F4_9ACTN</name>
<dbReference type="HOGENOM" id="CLU_155669_0_0_11"/>
<sequence>MAETSSSRVVITVLGKNRPGIVAGVTCVLSEASVDIRDITQSIIEDIFTMTLIADVSASTLGFSELQEALSAKGDVLGVTVEMQREDVFQFMYRL</sequence>
<dbReference type="OrthoDB" id="9803078at2"/>
<dbReference type="InterPro" id="IPR022986">
    <property type="entry name" value="UPF0237_ACT"/>
</dbReference>
<comment type="similarity">
    <text evidence="1">Belongs to the UPF0237 family.</text>
</comment>
<accession>B6G9F4</accession>
<dbReference type="InterPro" id="IPR050990">
    <property type="entry name" value="UPF0237/GcvR_regulator"/>
</dbReference>
<dbReference type="Pfam" id="PF13740">
    <property type="entry name" value="ACT_6"/>
    <property type="match status" value="1"/>
</dbReference>
<dbReference type="PROSITE" id="PS51671">
    <property type="entry name" value="ACT"/>
    <property type="match status" value="1"/>
</dbReference>
<dbReference type="NCBIfam" id="NF001220">
    <property type="entry name" value="PRK00194.1"/>
    <property type="match status" value="1"/>
</dbReference>
<dbReference type="RefSeq" id="WP_006720357.1">
    <property type="nucleotide sequence ID" value="NZ_CP085935.1"/>
</dbReference>
<protein>
    <recommendedName>
        <fullName evidence="1">UPF0237 protein COLSTE_00694</fullName>
    </recommendedName>
</protein>
<dbReference type="PANTHER" id="PTHR34875">
    <property type="entry name" value="UPF0237 PROTEIN MJ1558"/>
    <property type="match status" value="1"/>
</dbReference>
<dbReference type="InterPro" id="IPR045865">
    <property type="entry name" value="ACT-like_dom_sf"/>
</dbReference>